<feature type="region of interest" description="Disordered" evidence="2">
    <location>
        <begin position="706"/>
        <end position="769"/>
    </location>
</feature>
<feature type="compositionally biased region" description="Basic and acidic residues" evidence="2">
    <location>
        <begin position="1800"/>
        <end position="1820"/>
    </location>
</feature>
<accession>A6HVW1</accession>
<feature type="coiled-coil region" evidence="1">
    <location>
        <begin position="485"/>
        <end position="627"/>
    </location>
</feature>
<feature type="compositionally biased region" description="Polar residues" evidence="2">
    <location>
        <begin position="711"/>
        <end position="728"/>
    </location>
</feature>
<keyword evidence="1" id="KW-0175">Coiled coil</keyword>
<feature type="coiled-coil region" evidence="1">
    <location>
        <begin position="1599"/>
        <end position="1626"/>
    </location>
</feature>
<feature type="region of interest" description="Disordered" evidence="2">
    <location>
        <begin position="1800"/>
        <end position="1873"/>
    </location>
</feature>
<feature type="coiled-coil region" evidence="1">
    <location>
        <begin position="82"/>
        <end position="214"/>
    </location>
</feature>
<name>A6HVW1_RAT</name>
<evidence type="ECO:0000256" key="2">
    <source>
        <dbReference type="SAM" id="MobiDB-lite"/>
    </source>
</evidence>
<organism evidence="3 4">
    <name type="scientific">Rattus norvegicus</name>
    <name type="common">Rat</name>
    <dbReference type="NCBI Taxonomy" id="10116"/>
    <lineage>
        <taxon>Eukaryota</taxon>
        <taxon>Metazoa</taxon>
        <taxon>Chordata</taxon>
        <taxon>Craniata</taxon>
        <taxon>Vertebrata</taxon>
        <taxon>Euteleostomi</taxon>
        <taxon>Mammalia</taxon>
        <taxon>Eutheria</taxon>
        <taxon>Euarchontoglires</taxon>
        <taxon>Glires</taxon>
        <taxon>Rodentia</taxon>
        <taxon>Myomorpha</taxon>
        <taxon>Muroidea</taxon>
        <taxon>Muridae</taxon>
        <taxon>Murinae</taxon>
        <taxon>Rattus</taxon>
    </lineage>
</organism>
<feature type="coiled-coil region" evidence="1">
    <location>
        <begin position="4"/>
        <end position="52"/>
    </location>
</feature>
<evidence type="ECO:0000256" key="1">
    <source>
        <dbReference type="SAM" id="Coils"/>
    </source>
</evidence>
<feature type="coiled-coil region" evidence="1">
    <location>
        <begin position="769"/>
        <end position="891"/>
    </location>
</feature>
<feature type="coiled-coil region" evidence="1">
    <location>
        <begin position="917"/>
        <end position="1208"/>
    </location>
</feature>
<proteinExistence type="predicted"/>
<gene>
    <name evidence="3" type="ORF">rCG_28678</name>
</gene>
<feature type="compositionally biased region" description="Basic and acidic residues" evidence="2">
    <location>
        <begin position="1841"/>
        <end position="1855"/>
    </location>
</feature>
<evidence type="ECO:0000313" key="3">
    <source>
        <dbReference type="EMBL" id="EDL82247.1"/>
    </source>
</evidence>
<feature type="coiled-coil region" evidence="1">
    <location>
        <begin position="324"/>
        <end position="435"/>
    </location>
</feature>
<feature type="compositionally biased region" description="Polar residues" evidence="2">
    <location>
        <begin position="1723"/>
        <end position="1733"/>
    </location>
</feature>
<feature type="coiled-coil region" evidence="1">
    <location>
        <begin position="1241"/>
        <end position="1271"/>
    </location>
</feature>
<evidence type="ECO:0000313" key="4">
    <source>
        <dbReference type="Proteomes" id="UP000234681"/>
    </source>
</evidence>
<feature type="compositionally biased region" description="Basic and acidic residues" evidence="2">
    <location>
        <begin position="731"/>
        <end position="762"/>
    </location>
</feature>
<feature type="region of interest" description="Disordered" evidence="2">
    <location>
        <begin position="1896"/>
        <end position="1915"/>
    </location>
</feature>
<dbReference type="Proteomes" id="UP000234681">
    <property type="component" value="Chromosome 2"/>
</dbReference>
<sequence length="1915" mass="221979">MHEVSNLKNLIKHAEEYNQDLENELSSKVELLKEKEDQIKELQRYIDAQKSETTKTDLSYSSEATEDLKQAMRTLSDLDTVALDAKRESAFLRSENLELKERINELSDSCKQMENGIQMYQRQLEAKKQVQADLEKELQLAFQEISKLSALVDGKGLLSNLELEKRITDLQKELNKEVEEKETLQKEVHLLSELKSLPSEVETLRRELHEKSEELCVITTEREKLFSEMAHKDSRIQGLLEEIGNTKDDLAASQLSQRSSDEECQALKSLHVELKHRQEEVLEESERVKQEVGTLSKETESLALSLDTGSGLLFFQLSQKTQELAQKTAEGQEMLNQMEELREKLERRDSSLQSAEKEKNLLTEKLQQTLEEVRALTQEKNDLKQLQESLQTERDQLRSDIQDTVNMNIDTQEQLLNALESLKQHQETINMLKMKATEEMSDHLPIKGREGSSDEVEQKLDGIDEENLLAESAHTVVGSGEDHGETEEQRKIDSLLQENSRLQQTLESIIAEKEQLKMDLKENIEMSVENQEELRILRDELKRQQEIAAQEKDHATEKSEELSRAHERLAEIEEKLKEKNQKLQETQQQLVSIQEAMSEMQAKVTDVENLQNEFRNQALALERVETERLELAQKLHENYEKMESITKERNYLKELQESFEIEKKQLKEYAREMESAGLQTKEQLNIAHANLKEYQEIIKELRGSISEKEAQASSTQDTGKTNPASQGETPVPREQELLPDAEEARASAEKGSELEPVEEHSRTAHSLTTEGIEMEILALTKKLEESQKEISCLTKERSDLRRTQEALQVECAQLKDDARRTLANHLETEEELSLARCCLKEQENKIDSLIVSLSQKEAELSSVRVQLEVTTGELERKVQELCEKQEQLNIKETSEVQGKMSELDHIRALLLTKDSALQSVESDRLRLNKQLEESQEEIKILIKEREELRRAQEALHVEREQQQESIKEISTRLQELQDKEYEYLVMKSLNETQGNKCEDLNQQLEAQKSSLEKVEMQNVNLTQRLNETLEEMKSVAKERDELRSVEERLTADRDQLKKSLEETITKGLEKEEELRVAHMHLQEHQETINELRKSVSDCTDEIAHIHGDLEHTHANQELQEKGHQLSQVKADLRETMDQMEQLKEQLEAQNSTLESIEIEKLKLTQQLNENLKEMTLVAKENDDLKIMDEALREERDQLRESLRQTEASDLEKQEKLRIAHLDLKEHQETIERLMGSVAKRTEEVSDMNMELERANTRLQEKVQELKASELQLLKSKVEAGETKKQLKEQGLALSKIEMENLNLAQQIHQNLEEMKSISKERDDLKRMEEILRMEKDQLKDSLREAKFKAHQNYEETVQYGKGLLCGGEQHCTGRLREKCLRIEKLLKRYSEMANDYECLNRFSLDLEKETKTQKELSVTIKTKLSLPYTQTKEIEKLLTANQRCSMEFHRILKKLKYVLSYITRIKEEQHEFINKFEMAFIQEVEKQNELQIKIQSLSQTSNIPSRDSQSKLSQEMDLHIEEILKDFSENDFLTIKTEVKQVLSNRKEITEFLEKWLNTHFDTENLKSSIQKENKSIGLVNNFYHSKITAMVNESTEFEERCAARAKDLERHLKALTETTEQLSKVYQSLTVSWSIVRPSTQDSKDPRVALEAEQLTSKDKNALGAMPYKEEIEDLKMQLVKIDLEKKAKAKEFEKEMLAIKATVEHQEEVIRLLRENLRRNQQAQDTSMLSEQDSHPLRKPLTCGGGSGIVQSTKALILKSEYKKMESEISKLKQQNEQLRKQKNQLLCDNSQLSKEVKSWEERTLRRDSYREASHENPPKSPAVTGMESKRRQNTASQCKERNFQDPVPKDSPKSSFFDSRSKSLPAPPPIRYFDNSSLGLCPEEPAEIENVDPKANLCQASSGKDVSECKMQ</sequence>
<dbReference type="EMBL" id="CH473952">
    <property type="protein sequence ID" value="EDL82247.1"/>
    <property type="molecule type" value="Genomic_DNA"/>
</dbReference>
<feature type="coiled-coil region" evidence="1">
    <location>
        <begin position="1317"/>
        <end position="1344"/>
    </location>
</feature>
<protein>
    <submittedName>
        <fullName evidence="3">RCG28678</fullName>
    </submittedName>
</protein>
<feature type="region of interest" description="Disordered" evidence="2">
    <location>
        <begin position="1723"/>
        <end position="1747"/>
    </location>
</feature>
<reference evidence="4" key="1">
    <citation type="submission" date="2005-09" db="EMBL/GenBank/DDBJ databases">
        <authorList>
            <person name="Mural R.J."/>
            <person name="Li P.W."/>
            <person name="Adams M.D."/>
            <person name="Amanatides P.G."/>
            <person name="Baden-Tillson H."/>
            <person name="Barnstead M."/>
            <person name="Chin S.H."/>
            <person name="Dew I."/>
            <person name="Evans C.A."/>
            <person name="Ferriera S."/>
            <person name="Flanigan M."/>
            <person name="Fosler C."/>
            <person name="Glodek A."/>
            <person name="Gu Z."/>
            <person name="Holt R.A."/>
            <person name="Jennings D."/>
            <person name="Kraft C.L."/>
            <person name="Lu F."/>
            <person name="Nguyen T."/>
            <person name="Nusskern D.R."/>
            <person name="Pfannkoch C.M."/>
            <person name="Sitter C."/>
            <person name="Sutton G.G."/>
            <person name="Venter J.C."/>
            <person name="Wang Z."/>
            <person name="Woodage T."/>
            <person name="Zheng X.H."/>
            <person name="Zhong F."/>
        </authorList>
    </citation>
    <scope>NUCLEOTIDE SEQUENCE [LARGE SCALE GENOMIC DNA]</scope>
    <source>
        <strain>BN</strain>
        <strain evidence="4">Sprague-Dawley</strain>
    </source>
</reference>